<accession>A0A368H112</accession>
<proteinExistence type="predicted"/>
<organism evidence="2 3">
    <name type="scientific">Ancylostoma caninum</name>
    <name type="common">Dog hookworm</name>
    <dbReference type="NCBI Taxonomy" id="29170"/>
    <lineage>
        <taxon>Eukaryota</taxon>
        <taxon>Metazoa</taxon>
        <taxon>Ecdysozoa</taxon>
        <taxon>Nematoda</taxon>
        <taxon>Chromadorea</taxon>
        <taxon>Rhabditida</taxon>
        <taxon>Rhabditina</taxon>
        <taxon>Rhabditomorpha</taxon>
        <taxon>Strongyloidea</taxon>
        <taxon>Ancylostomatidae</taxon>
        <taxon>Ancylostomatinae</taxon>
        <taxon>Ancylostoma</taxon>
    </lineage>
</organism>
<gene>
    <name evidence="2" type="ORF">ANCCAN_05016</name>
</gene>
<comment type="caution">
    <text evidence="2">The sequence shown here is derived from an EMBL/GenBank/DDBJ whole genome shotgun (WGS) entry which is preliminary data.</text>
</comment>
<feature type="signal peptide" evidence="1">
    <location>
        <begin position="1"/>
        <end position="15"/>
    </location>
</feature>
<keyword evidence="3" id="KW-1185">Reference proteome</keyword>
<dbReference type="Proteomes" id="UP000252519">
    <property type="component" value="Unassembled WGS sequence"/>
</dbReference>
<dbReference type="OrthoDB" id="5779409at2759"/>
<feature type="chain" id="PRO_5016967200" evidence="1">
    <location>
        <begin position="16"/>
        <end position="81"/>
    </location>
</feature>
<sequence>MRLFAVVLLIADVYASSRLDRITDSAMEVLATANLGTTIRQCSCDEDAECVRVMQDQCIYHLVLASSFIEVFSSEWEELSS</sequence>
<keyword evidence="1" id="KW-0732">Signal</keyword>
<evidence type="ECO:0000256" key="1">
    <source>
        <dbReference type="SAM" id="SignalP"/>
    </source>
</evidence>
<protein>
    <submittedName>
        <fullName evidence="2">Uncharacterized protein</fullName>
    </submittedName>
</protein>
<dbReference type="AlphaFoldDB" id="A0A368H112"/>
<evidence type="ECO:0000313" key="3">
    <source>
        <dbReference type="Proteomes" id="UP000252519"/>
    </source>
</evidence>
<name>A0A368H112_ANCCA</name>
<dbReference type="EMBL" id="JOJR01000041">
    <property type="protein sequence ID" value="RCN48907.1"/>
    <property type="molecule type" value="Genomic_DNA"/>
</dbReference>
<reference evidence="2 3" key="1">
    <citation type="submission" date="2014-10" db="EMBL/GenBank/DDBJ databases">
        <title>Draft genome of the hookworm Ancylostoma caninum.</title>
        <authorList>
            <person name="Mitreva M."/>
        </authorList>
    </citation>
    <scope>NUCLEOTIDE SEQUENCE [LARGE SCALE GENOMIC DNA]</scope>
    <source>
        <strain evidence="2 3">Baltimore</strain>
    </source>
</reference>
<evidence type="ECO:0000313" key="2">
    <source>
        <dbReference type="EMBL" id="RCN48907.1"/>
    </source>
</evidence>